<gene>
    <name evidence="8" type="ORF">LPB19_05300</name>
</gene>
<dbReference type="EMBL" id="CP071247">
    <property type="protein sequence ID" value="QSP95828.1"/>
    <property type="molecule type" value="Genomic_DNA"/>
</dbReference>
<organism evidence="8 9">
    <name type="scientific">Marinobacter salinisoli</name>
    <dbReference type="NCBI Taxonomy" id="2769486"/>
    <lineage>
        <taxon>Bacteria</taxon>
        <taxon>Pseudomonadati</taxon>
        <taxon>Pseudomonadota</taxon>
        <taxon>Gammaproteobacteria</taxon>
        <taxon>Pseudomonadales</taxon>
        <taxon>Marinobacteraceae</taxon>
        <taxon>Marinobacter</taxon>
    </lineage>
</organism>
<dbReference type="Gene3D" id="3.40.50.720">
    <property type="entry name" value="NAD(P)-binding Rossmann-like Domain"/>
    <property type="match status" value="1"/>
</dbReference>
<dbReference type="RefSeq" id="WP_206645065.1">
    <property type="nucleotide sequence ID" value="NZ_CP071247.1"/>
</dbReference>
<comment type="similarity">
    <text evidence="2 5 6">Belongs to the Glu/Leu/Phe/Val dehydrogenases family.</text>
</comment>
<protein>
    <recommendedName>
        <fullName evidence="5">Glutamate dehydrogenase</fullName>
    </recommendedName>
</protein>
<evidence type="ECO:0000256" key="6">
    <source>
        <dbReference type="RuleBase" id="RU004417"/>
    </source>
</evidence>
<dbReference type="PROSITE" id="PS00074">
    <property type="entry name" value="GLFV_DEHYDROGENASE"/>
    <property type="match status" value="1"/>
</dbReference>
<dbReference type="PANTHER" id="PTHR11606:SF13">
    <property type="entry name" value="GLUTAMATE DEHYDROGENASE 1, MITOCHONDRIAL"/>
    <property type="match status" value="1"/>
</dbReference>
<dbReference type="Pfam" id="PF02812">
    <property type="entry name" value="ELFV_dehydrog_N"/>
    <property type="match status" value="1"/>
</dbReference>
<evidence type="ECO:0000259" key="7">
    <source>
        <dbReference type="SMART" id="SM00839"/>
    </source>
</evidence>
<comment type="function">
    <text evidence="1">Catalyzes the reversible oxidative deamination of glutamate to alpha-ketoglutarate and ammonia.</text>
</comment>
<evidence type="ECO:0000313" key="9">
    <source>
        <dbReference type="Proteomes" id="UP000663555"/>
    </source>
</evidence>
<dbReference type="InterPro" id="IPR033524">
    <property type="entry name" value="Glu/Leu/Phe/Val_DH_AS"/>
</dbReference>
<evidence type="ECO:0000256" key="5">
    <source>
        <dbReference type="PIRNR" id="PIRNR000185"/>
    </source>
</evidence>
<reference evidence="8 9" key="1">
    <citation type="submission" date="2021-03" db="EMBL/GenBank/DDBJ databases">
        <title>Genome sequencing of Marinobacter sp. LPB0319.</title>
        <authorList>
            <person name="Kim J."/>
        </authorList>
    </citation>
    <scope>NUCLEOTIDE SEQUENCE [LARGE SCALE GENOMIC DNA]</scope>
    <source>
        <strain evidence="8 9">LPB0319</strain>
    </source>
</reference>
<dbReference type="PIRSF" id="PIRSF000185">
    <property type="entry name" value="Glu_DH"/>
    <property type="match status" value="1"/>
</dbReference>
<name>A0ABX7MUH9_9GAMM</name>
<feature type="domain" description="Glutamate/phenylalanine/leucine/valine/L-tryptophan dehydrogenase C-terminal" evidence="7">
    <location>
        <begin position="183"/>
        <end position="423"/>
    </location>
</feature>
<dbReference type="InterPro" id="IPR006095">
    <property type="entry name" value="Glu/Leu/Phe/Val/Trp_DH"/>
</dbReference>
<dbReference type="InterPro" id="IPR033922">
    <property type="entry name" value="NAD_bind_Glu_DH"/>
</dbReference>
<dbReference type="InterPro" id="IPR006096">
    <property type="entry name" value="Glu/Leu/Phe/Val/Trp_DH_C"/>
</dbReference>
<keyword evidence="3 5" id="KW-0560">Oxidoreductase</keyword>
<dbReference type="SUPFAM" id="SSF51735">
    <property type="entry name" value="NAD(P)-binding Rossmann-fold domains"/>
    <property type="match status" value="1"/>
</dbReference>
<evidence type="ECO:0000256" key="1">
    <source>
        <dbReference type="ARBA" id="ARBA00003868"/>
    </source>
</evidence>
<dbReference type="InterPro" id="IPR036291">
    <property type="entry name" value="NAD(P)-bd_dom_sf"/>
</dbReference>
<evidence type="ECO:0000256" key="4">
    <source>
        <dbReference type="ARBA" id="ARBA00048584"/>
    </source>
</evidence>
<evidence type="ECO:0000313" key="8">
    <source>
        <dbReference type="EMBL" id="QSP95828.1"/>
    </source>
</evidence>
<dbReference type="InterPro" id="IPR006097">
    <property type="entry name" value="Glu/Leu/Phe/Val/Trp_DH_dimer"/>
</dbReference>
<evidence type="ECO:0000256" key="3">
    <source>
        <dbReference type="ARBA" id="ARBA00023002"/>
    </source>
</evidence>
<keyword evidence="9" id="KW-1185">Reference proteome</keyword>
<dbReference type="PRINTS" id="PR00082">
    <property type="entry name" value="GLFDHDRGNASE"/>
</dbReference>
<dbReference type="Gene3D" id="3.40.50.10860">
    <property type="entry name" value="Leucine Dehydrogenase, chain A, domain 1"/>
    <property type="match status" value="1"/>
</dbReference>
<dbReference type="PANTHER" id="PTHR11606">
    <property type="entry name" value="GLUTAMATE DEHYDROGENASE"/>
    <property type="match status" value="1"/>
</dbReference>
<dbReference type="SMART" id="SM00839">
    <property type="entry name" value="ELFV_dehydrog"/>
    <property type="match status" value="1"/>
</dbReference>
<evidence type="ECO:0000256" key="2">
    <source>
        <dbReference type="ARBA" id="ARBA00006382"/>
    </source>
</evidence>
<accession>A0ABX7MUH9</accession>
<sequence>MASHNSLLNDAQSRLTDIFDRLDVEDDVRHQFGQPDRIHQAAIPVRMDDGSLQTFPAWRVQYDQTRGPCKGGVRFHPDVDADEVATLSFWMVIKCAVVDIPFGGAKGGIQVDPKCLSRLELERLSRGYIRAFYDVIGPDRDIPAPDVNTNETIMGWMADEYAEITRRKVPAIITGKPIGLGGSQGRTAGTGRGALHVLEAWAKHTDQRREDMTVAVQGFGNAGYHFARLAREAGYRIVALSDSQGAIYADQGLDPEPIWQHKNEARELKGMVYCESSVCEESGVDQISQEELLALDVDVLVLAALENVITTDNVGDVRAGAILEIANGPVTADADQQLEKQGVTVLPDILANAGGVMVSYLEWVQNRTGDYWREDYINDRLEEQLVSQAQLCFERADKEEVGYRAAAYLQGIERIAATIESCGTQRYFNGE</sequence>
<dbReference type="CDD" id="cd01076">
    <property type="entry name" value="NAD_bind_1_Glu_DH"/>
    <property type="match status" value="1"/>
</dbReference>
<dbReference type="Proteomes" id="UP000663555">
    <property type="component" value="Chromosome"/>
</dbReference>
<dbReference type="InterPro" id="IPR046346">
    <property type="entry name" value="Aminoacid_DH-like_N_sf"/>
</dbReference>
<dbReference type="SUPFAM" id="SSF53223">
    <property type="entry name" value="Aminoacid dehydrogenase-like, N-terminal domain"/>
    <property type="match status" value="1"/>
</dbReference>
<comment type="catalytic activity">
    <reaction evidence="4">
        <text>L-glutamate + NADP(+) + H2O = 2-oxoglutarate + NH4(+) + NADPH + H(+)</text>
        <dbReference type="Rhea" id="RHEA:11612"/>
        <dbReference type="ChEBI" id="CHEBI:15377"/>
        <dbReference type="ChEBI" id="CHEBI:15378"/>
        <dbReference type="ChEBI" id="CHEBI:16810"/>
        <dbReference type="ChEBI" id="CHEBI:28938"/>
        <dbReference type="ChEBI" id="CHEBI:29985"/>
        <dbReference type="ChEBI" id="CHEBI:57783"/>
        <dbReference type="ChEBI" id="CHEBI:58349"/>
        <dbReference type="EC" id="1.4.1.4"/>
    </reaction>
</comment>
<proteinExistence type="inferred from homology"/>
<dbReference type="InterPro" id="IPR014362">
    <property type="entry name" value="Glu_DH"/>
</dbReference>
<dbReference type="Pfam" id="PF00208">
    <property type="entry name" value="ELFV_dehydrog"/>
    <property type="match status" value="1"/>
</dbReference>